<dbReference type="GO" id="GO:0004523">
    <property type="term" value="F:RNA-DNA hybrid ribonuclease activity"/>
    <property type="evidence" value="ECO:0007669"/>
    <property type="project" value="InterPro"/>
</dbReference>
<dbReference type="InterPro" id="IPR002156">
    <property type="entry name" value="RNaseH_domain"/>
</dbReference>
<organism evidence="3 4">
    <name type="scientific">Glycine soja</name>
    <name type="common">Wild soybean</name>
    <dbReference type="NCBI Taxonomy" id="3848"/>
    <lineage>
        <taxon>Eukaryota</taxon>
        <taxon>Viridiplantae</taxon>
        <taxon>Streptophyta</taxon>
        <taxon>Embryophyta</taxon>
        <taxon>Tracheophyta</taxon>
        <taxon>Spermatophyta</taxon>
        <taxon>Magnoliopsida</taxon>
        <taxon>eudicotyledons</taxon>
        <taxon>Gunneridae</taxon>
        <taxon>Pentapetalae</taxon>
        <taxon>rosids</taxon>
        <taxon>fabids</taxon>
        <taxon>Fabales</taxon>
        <taxon>Fabaceae</taxon>
        <taxon>Papilionoideae</taxon>
        <taxon>50 kb inversion clade</taxon>
        <taxon>NPAAA clade</taxon>
        <taxon>indigoferoid/millettioid clade</taxon>
        <taxon>Phaseoleae</taxon>
        <taxon>Glycine</taxon>
        <taxon>Glycine subgen. Soja</taxon>
    </lineage>
</organism>
<feature type="compositionally biased region" description="Polar residues" evidence="1">
    <location>
        <begin position="207"/>
        <end position="232"/>
    </location>
</feature>
<feature type="region of interest" description="Disordered" evidence="1">
    <location>
        <begin position="183"/>
        <end position="242"/>
    </location>
</feature>
<dbReference type="AlphaFoldDB" id="A0A445HMA9"/>
<keyword evidence="4" id="KW-1185">Reference proteome</keyword>
<accession>A0A445HMA9</accession>
<gene>
    <name evidence="3" type="ORF">D0Y65_033702</name>
</gene>
<feature type="domain" description="RNase H type-1" evidence="2">
    <location>
        <begin position="92"/>
        <end position="133"/>
    </location>
</feature>
<dbReference type="EMBL" id="QZWG01000012">
    <property type="protein sequence ID" value="RZB74896.1"/>
    <property type="molecule type" value="Genomic_DNA"/>
</dbReference>
<evidence type="ECO:0000259" key="2">
    <source>
        <dbReference type="Pfam" id="PF13456"/>
    </source>
</evidence>
<dbReference type="GO" id="GO:0003676">
    <property type="term" value="F:nucleic acid binding"/>
    <property type="evidence" value="ECO:0007669"/>
    <property type="project" value="InterPro"/>
</dbReference>
<dbReference type="Proteomes" id="UP000289340">
    <property type="component" value="Chromosome 12"/>
</dbReference>
<reference evidence="3 4" key="1">
    <citation type="submission" date="2018-09" db="EMBL/GenBank/DDBJ databases">
        <title>A high-quality reference genome of wild soybean provides a powerful tool to mine soybean genomes.</title>
        <authorList>
            <person name="Xie M."/>
            <person name="Chung C.Y.L."/>
            <person name="Li M.-W."/>
            <person name="Wong F.-L."/>
            <person name="Chan T.-F."/>
            <person name="Lam H.-M."/>
        </authorList>
    </citation>
    <scope>NUCLEOTIDE SEQUENCE [LARGE SCALE GENOMIC DNA]</scope>
    <source>
        <strain evidence="4">cv. W05</strain>
        <tissue evidence="3">Hypocotyl of etiolated seedlings</tissue>
    </source>
</reference>
<protein>
    <recommendedName>
        <fullName evidence="2">RNase H type-1 domain-containing protein</fullName>
    </recommendedName>
</protein>
<evidence type="ECO:0000313" key="3">
    <source>
        <dbReference type="EMBL" id="RZB74896.1"/>
    </source>
</evidence>
<sequence>MDKSLMFFFKNVGINHRTQLSYEIGLQWIEDLSKYLGVPIFHQKVSSGTFQFIMDKVHQRLSAWKAKILSFAGDGANIKFWRDNWVQGNRARNHNDESLCGFQNNKGESSVIYAEVSAILLGLKLAWAKGFNSANLVADIIAKQALNTNMGYHIFVVAPDCISNALRAELAHNKSAIGIGFKLSPTPSHQWTPNEDEEVHNGRRRGTSTNGDRGRGTTNKHQQRNGNKQQAPTKEEEDEEAA</sequence>
<evidence type="ECO:0000256" key="1">
    <source>
        <dbReference type="SAM" id="MobiDB-lite"/>
    </source>
</evidence>
<comment type="caution">
    <text evidence="3">The sequence shown here is derived from an EMBL/GenBank/DDBJ whole genome shotgun (WGS) entry which is preliminary data.</text>
</comment>
<proteinExistence type="predicted"/>
<dbReference type="Pfam" id="PF13456">
    <property type="entry name" value="RVT_3"/>
    <property type="match status" value="1"/>
</dbReference>
<evidence type="ECO:0000313" key="4">
    <source>
        <dbReference type="Proteomes" id="UP000289340"/>
    </source>
</evidence>
<name>A0A445HMA9_GLYSO</name>